<organism evidence="3 4">
    <name type="scientific">Candidatus Zambryskibacteria bacterium RIFCSPLOWO2_02_FULL_44_12b</name>
    <dbReference type="NCBI Taxonomy" id="1802772"/>
    <lineage>
        <taxon>Bacteria</taxon>
        <taxon>Candidatus Zambryskiibacteriota</taxon>
    </lineage>
</organism>
<protein>
    <submittedName>
        <fullName evidence="3">Uncharacterized protein</fullName>
    </submittedName>
</protein>
<dbReference type="InterPro" id="IPR007337">
    <property type="entry name" value="RelB/DinJ"/>
</dbReference>
<dbReference type="NCBIfam" id="TIGR02384">
    <property type="entry name" value="RelB_DinJ"/>
    <property type="match status" value="1"/>
</dbReference>
<dbReference type="PANTHER" id="PTHR38781:SF1">
    <property type="entry name" value="ANTITOXIN DINJ-RELATED"/>
    <property type="match status" value="1"/>
</dbReference>
<dbReference type="Proteomes" id="UP000177202">
    <property type="component" value="Unassembled WGS sequence"/>
</dbReference>
<dbReference type="Pfam" id="PF04221">
    <property type="entry name" value="RelB"/>
    <property type="match status" value="1"/>
</dbReference>
<comment type="caution">
    <text evidence="3">The sequence shown here is derived from an EMBL/GenBank/DDBJ whole genome shotgun (WGS) entry which is preliminary data.</text>
</comment>
<dbReference type="PANTHER" id="PTHR38781">
    <property type="entry name" value="ANTITOXIN DINJ-RELATED"/>
    <property type="match status" value="1"/>
</dbReference>
<reference evidence="3 4" key="1">
    <citation type="journal article" date="2016" name="Nat. Commun.">
        <title>Thousands of microbial genomes shed light on interconnected biogeochemical processes in an aquifer system.</title>
        <authorList>
            <person name="Anantharaman K."/>
            <person name="Brown C.T."/>
            <person name="Hug L.A."/>
            <person name="Sharon I."/>
            <person name="Castelle C.J."/>
            <person name="Probst A.J."/>
            <person name="Thomas B.C."/>
            <person name="Singh A."/>
            <person name="Wilkins M.J."/>
            <person name="Karaoz U."/>
            <person name="Brodie E.L."/>
            <person name="Williams K.H."/>
            <person name="Hubbard S.S."/>
            <person name="Banfield J.F."/>
        </authorList>
    </citation>
    <scope>NUCLEOTIDE SEQUENCE [LARGE SCALE GENOMIC DNA]</scope>
</reference>
<proteinExistence type="inferred from homology"/>
<dbReference type="GO" id="GO:0006355">
    <property type="term" value="P:regulation of DNA-templated transcription"/>
    <property type="evidence" value="ECO:0007669"/>
    <property type="project" value="InterPro"/>
</dbReference>
<keyword evidence="2" id="KW-1277">Toxin-antitoxin system</keyword>
<dbReference type="GO" id="GO:0006351">
    <property type="term" value="P:DNA-templated transcription"/>
    <property type="evidence" value="ECO:0007669"/>
    <property type="project" value="TreeGrafter"/>
</dbReference>
<evidence type="ECO:0000256" key="2">
    <source>
        <dbReference type="ARBA" id="ARBA00022649"/>
    </source>
</evidence>
<dbReference type="EMBL" id="MHWP01000003">
    <property type="protein sequence ID" value="OHB10941.1"/>
    <property type="molecule type" value="Genomic_DNA"/>
</dbReference>
<sequence length="93" mass="10571">MKTMLSIKTDSKLKKEAQKVAKEMGLSMSVLVNQSLRKLVETRSITFQASLVPNAKTGRELKRAIAEIKAGAYKKWPTFETAKEMIDYLHRND</sequence>
<dbReference type="AlphaFoldDB" id="A0A1G2UNG5"/>
<dbReference type="Gene3D" id="1.10.1220.10">
    <property type="entry name" value="Met repressor-like"/>
    <property type="match status" value="1"/>
</dbReference>
<dbReference type="STRING" id="1802772.A3H60_01125"/>
<evidence type="ECO:0000313" key="3">
    <source>
        <dbReference type="EMBL" id="OHB10941.1"/>
    </source>
</evidence>
<evidence type="ECO:0000256" key="1">
    <source>
        <dbReference type="ARBA" id="ARBA00010562"/>
    </source>
</evidence>
<accession>A0A1G2UNG5</accession>
<comment type="similarity">
    <text evidence="1">Belongs to the RelB/DinJ antitoxin family.</text>
</comment>
<dbReference type="InterPro" id="IPR013321">
    <property type="entry name" value="Arc_rbn_hlx_hlx"/>
</dbReference>
<name>A0A1G2UNG5_9BACT</name>
<evidence type="ECO:0000313" key="4">
    <source>
        <dbReference type="Proteomes" id="UP000177202"/>
    </source>
</evidence>
<gene>
    <name evidence="3" type="ORF">A3H60_01125</name>
</gene>